<keyword evidence="1" id="KW-0862">Zinc</keyword>
<dbReference type="GO" id="GO:0008270">
    <property type="term" value="F:zinc ion binding"/>
    <property type="evidence" value="ECO:0007669"/>
    <property type="project" value="UniProtKB-KW"/>
</dbReference>
<protein>
    <submittedName>
        <fullName evidence="4">C2H2-type domain-containing protein</fullName>
    </submittedName>
</protein>
<proteinExistence type="predicted"/>
<dbReference type="PROSITE" id="PS50157">
    <property type="entry name" value="ZINC_FINGER_C2H2_2"/>
    <property type="match status" value="1"/>
</dbReference>
<dbReference type="WBParaSite" id="nRc.2.0.1.t14647-RA">
    <property type="protein sequence ID" value="nRc.2.0.1.t14647-RA"/>
    <property type="gene ID" value="nRc.2.0.1.g14647"/>
</dbReference>
<evidence type="ECO:0000256" key="1">
    <source>
        <dbReference type="PROSITE-ProRule" id="PRU00042"/>
    </source>
</evidence>
<accession>A0A915IKE3</accession>
<reference evidence="4" key="1">
    <citation type="submission" date="2022-11" db="UniProtKB">
        <authorList>
            <consortium name="WormBaseParasite"/>
        </authorList>
    </citation>
    <scope>IDENTIFICATION</scope>
</reference>
<dbReference type="AlphaFoldDB" id="A0A915IKE3"/>
<keyword evidence="1" id="KW-0863">Zinc-finger</keyword>
<feature type="domain" description="C2H2-type" evidence="2">
    <location>
        <begin position="51"/>
        <end position="78"/>
    </location>
</feature>
<sequence>MFEKHKMTKVNSFVDIVYAGFYDKIFSRKFVEGNETLRAHMYKKHQISRMFMCRCCNWAFPDKTSLHIHMQAMANGNPGNVSIIAKSLSSTLAHGGALVKEEMGLAEDSVNNLSCPNMPLMDRTPNSQESGVASPATASSIFPNLNVRDDVINRLRERAMIGNFVGHPSAAPVGAGGLDIASLFPNFAKLNSNFFSSSPNFHRGGVPTTTSSSASPSTNNFAEFMQNAAAMKAAVAAAAACGGGRRGSWYVVAADEPEFSGHVARSTFRVVCERTRKFVHSVGRATTEQGLGQRIGQSKWRNV</sequence>
<keyword evidence="3" id="KW-1185">Reference proteome</keyword>
<evidence type="ECO:0000313" key="4">
    <source>
        <dbReference type="WBParaSite" id="nRc.2.0.1.t14647-RA"/>
    </source>
</evidence>
<name>A0A915IKE3_ROMCU</name>
<dbReference type="Proteomes" id="UP000887565">
    <property type="component" value="Unplaced"/>
</dbReference>
<dbReference type="InterPro" id="IPR013087">
    <property type="entry name" value="Znf_C2H2_type"/>
</dbReference>
<evidence type="ECO:0000259" key="2">
    <source>
        <dbReference type="PROSITE" id="PS50157"/>
    </source>
</evidence>
<evidence type="ECO:0000313" key="3">
    <source>
        <dbReference type="Proteomes" id="UP000887565"/>
    </source>
</evidence>
<keyword evidence="1" id="KW-0479">Metal-binding</keyword>
<organism evidence="3 4">
    <name type="scientific">Romanomermis culicivorax</name>
    <name type="common">Nematode worm</name>
    <dbReference type="NCBI Taxonomy" id="13658"/>
    <lineage>
        <taxon>Eukaryota</taxon>
        <taxon>Metazoa</taxon>
        <taxon>Ecdysozoa</taxon>
        <taxon>Nematoda</taxon>
        <taxon>Enoplea</taxon>
        <taxon>Dorylaimia</taxon>
        <taxon>Mermithida</taxon>
        <taxon>Mermithoidea</taxon>
        <taxon>Mermithidae</taxon>
        <taxon>Romanomermis</taxon>
    </lineage>
</organism>
<dbReference type="Gene3D" id="3.30.160.60">
    <property type="entry name" value="Classic Zinc Finger"/>
    <property type="match status" value="1"/>
</dbReference>